<proteinExistence type="predicted"/>
<organism evidence="1 2">
    <name type="scientific">Streptomyces ficellus</name>
    <dbReference type="NCBI Taxonomy" id="1977088"/>
    <lineage>
        <taxon>Bacteria</taxon>
        <taxon>Bacillati</taxon>
        <taxon>Actinomycetota</taxon>
        <taxon>Actinomycetes</taxon>
        <taxon>Kitasatosporales</taxon>
        <taxon>Streptomycetaceae</taxon>
        <taxon>Streptomyces</taxon>
    </lineage>
</organism>
<reference evidence="1" key="1">
    <citation type="submission" date="2023-06" db="EMBL/GenBank/DDBJ databases">
        <title>WGS-Sequencing of Streptomyces ficellus isolate 21 collected from sand in Gara Djebilet Iron Mine in Algeria.</title>
        <authorList>
            <person name="Zegers G.P."/>
            <person name="Gomez A."/>
            <person name="Gueddou A."/>
            <person name="Zahara A.F."/>
            <person name="Worth M."/>
            <person name="Sevigny J.L."/>
            <person name="Tisa L."/>
        </authorList>
    </citation>
    <scope>NUCLEOTIDE SEQUENCE</scope>
    <source>
        <strain evidence="1">AS11</strain>
    </source>
</reference>
<sequence length="148" mass="16272">MAAALFVANAGAASAADPGWDSETLHSMEACYDPGSSKFKFTLWYNSGQNGAYRNMHHPIYNFDALRPGDGADHPLKYCGGGGSSPWPGSYQRVKNNAASGENFHYKYTARVYFRSGFGGAQDVMGPYQHIDQFRNVYNNNASFQFTS</sequence>
<dbReference type="RefSeq" id="WP_290114964.1">
    <property type="nucleotide sequence ID" value="NZ_JAUEPL010000055.1"/>
</dbReference>
<accession>A0ABT7ZDK9</accession>
<evidence type="ECO:0008006" key="3">
    <source>
        <dbReference type="Google" id="ProtNLM"/>
    </source>
</evidence>
<name>A0ABT7ZDK9_9ACTN</name>
<evidence type="ECO:0000313" key="1">
    <source>
        <dbReference type="EMBL" id="MDN3297598.1"/>
    </source>
</evidence>
<keyword evidence="2" id="KW-1185">Reference proteome</keyword>
<gene>
    <name evidence="1" type="ORF">QWM81_26885</name>
</gene>
<dbReference type="EMBL" id="JAUEPL010000055">
    <property type="protein sequence ID" value="MDN3297598.1"/>
    <property type="molecule type" value="Genomic_DNA"/>
</dbReference>
<evidence type="ECO:0000313" key="2">
    <source>
        <dbReference type="Proteomes" id="UP001174050"/>
    </source>
</evidence>
<comment type="caution">
    <text evidence="1">The sequence shown here is derived from an EMBL/GenBank/DDBJ whole genome shotgun (WGS) entry which is preliminary data.</text>
</comment>
<dbReference type="Proteomes" id="UP001174050">
    <property type="component" value="Unassembled WGS sequence"/>
</dbReference>
<protein>
    <recommendedName>
        <fullName evidence="3">Secreted protein</fullName>
    </recommendedName>
</protein>